<dbReference type="HOGENOM" id="CLU_152544_0_0_10"/>
<keyword evidence="1" id="KW-0812">Transmembrane</keyword>
<accession>A3XR29</accession>
<name>A3XR29_LEEBM</name>
<evidence type="ECO:0000256" key="1">
    <source>
        <dbReference type="SAM" id="Phobius"/>
    </source>
</evidence>
<dbReference type="eggNOG" id="ENOG5032I84">
    <property type="taxonomic scope" value="Bacteria"/>
</dbReference>
<gene>
    <name evidence="2" type="ORF">MED217_13946</name>
</gene>
<organism evidence="2 3">
    <name type="scientific">Leeuwenhoekiella blandensis (strain CECT 7118 / CCUG 51940 / KCTC 22103 / MED217)</name>
    <name type="common">Flavobacterium sp. (strain MED217)</name>
    <dbReference type="NCBI Taxonomy" id="398720"/>
    <lineage>
        <taxon>Bacteria</taxon>
        <taxon>Pseudomonadati</taxon>
        <taxon>Bacteroidota</taxon>
        <taxon>Flavobacteriia</taxon>
        <taxon>Flavobacteriales</taxon>
        <taxon>Flavobacteriaceae</taxon>
        <taxon>Leeuwenhoekiella</taxon>
    </lineage>
</organism>
<dbReference type="EMBL" id="AANC01000011">
    <property type="protein sequence ID" value="EAQ47999.1"/>
    <property type="molecule type" value="Genomic_DNA"/>
</dbReference>
<comment type="caution">
    <text evidence="2">The sequence shown here is derived from an EMBL/GenBank/DDBJ whole genome shotgun (WGS) entry which is preliminary data.</text>
</comment>
<sequence length="134" mass="16179">MKLLYKRWRLFLYLTIGLVWILFSITKNVIIDEPLNTIDYLLACLGIYYLGKFIYQYRFQYLTVTQDHIIKHFPFYSKSIEIQNIDRFYRNKVGDYVIEAGSKKIRINPIIVEKKSLEAFKDFTNQLQIKQEVH</sequence>
<protein>
    <submittedName>
        <fullName evidence="2">Uncharacterized protein</fullName>
    </submittedName>
</protein>
<dbReference type="Proteomes" id="UP000001601">
    <property type="component" value="Unassembled WGS sequence"/>
</dbReference>
<dbReference type="AlphaFoldDB" id="A3XR29"/>
<keyword evidence="1" id="KW-0472">Membrane</keyword>
<feature type="transmembrane region" description="Helical" evidence="1">
    <location>
        <begin position="12"/>
        <end position="31"/>
    </location>
</feature>
<proteinExistence type="predicted"/>
<reference evidence="2 3" key="1">
    <citation type="journal article" date="2007" name="Nature">
        <title>Light stimulates growth of proteorhodopsin-containing marine Flavobacteria.</title>
        <authorList>
            <person name="Gomez-Consarnau L."/>
            <person name="Gonzalez J.M."/>
            <person name="Coll-Llado M."/>
            <person name="Gourdon P."/>
            <person name="Pascher T."/>
            <person name="Neutze R."/>
            <person name="Pedros-Alio C."/>
            <person name="Pinhassi J."/>
        </authorList>
    </citation>
    <scope>NUCLEOTIDE SEQUENCE [LARGE SCALE GENOMIC DNA]</scope>
    <source>
        <strain evidence="2 3">MED217</strain>
    </source>
</reference>
<dbReference type="RefSeq" id="WP_009781143.1">
    <property type="nucleotide sequence ID" value="NZ_CH672395.1"/>
</dbReference>
<evidence type="ECO:0000313" key="3">
    <source>
        <dbReference type="Proteomes" id="UP000001601"/>
    </source>
</evidence>
<keyword evidence="3" id="KW-1185">Reference proteome</keyword>
<feature type="transmembrane region" description="Helical" evidence="1">
    <location>
        <begin position="37"/>
        <end position="55"/>
    </location>
</feature>
<dbReference type="STRING" id="398720.MED217_13946"/>
<dbReference type="OrthoDB" id="1452529at2"/>
<evidence type="ECO:0000313" key="2">
    <source>
        <dbReference type="EMBL" id="EAQ47999.1"/>
    </source>
</evidence>
<keyword evidence="1" id="KW-1133">Transmembrane helix</keyword>